<comment type="caution">
    <text evidence="2">The sequence shown here is derived from an EMBL/GenBank/DDBJ whole genome shotgun (WGS) entry which is preliminary data.</text>
</comment>
<dbReference type="Gene3D" id="3.90.79.10">
    <property type="entry name" value="Nucleoside Triphosphate Pyrophosphohydrolase"/>
    <property type="match status" value="1"/>
</dbReference>
<dbReference type="PANTHER" id="PTHR43736">
    <property type="entry name" value="ADP-RIBOSE PYROPHOSPHATASE"/>
    <property type="match status" value="1"/>
</dbReference>
<dbReference type="Pfam" id="PF00293">
    <property type="entry name" value="NUDIX"/>
    <property type="match status" value="1"/>
</dbReference>
<dbReference type="PANTHER" id="PTHR43736:SF4">
    <property type="entry name" value="SLR1690 PROTEIN"/>
    <property type="match status" value="1"/>
</dbReference>
<evidence type="ECO:0000313" key="3">
    <source>
        <dbReference type="Proteomes" id="UP001595923"/>
    </source>
</evidence>
<dbReference type="SUPFAM" id="SSF46785">
    <property type="entry name" value="Winged helix' DNA-binding domain"/>
    <property type="match status" value="1"/>
</dbReference>
<name>A0ABV9DY88_9ACTN</name>
<organism evidence="2 3">
    <name type="scientific">Nocardiopsis mangrovi</name>
    <dbReference type="NCBI Taxonomy" id="1179818"/>
    <lineage>
        <taxon>Bacteria</taxon>
        <taxon>Bacillati</taxon>
        <taxon>Actinomycetota</taxon>
        <taxon>Actinomycetes</taxon>
        <taxon>Streptosporangiales</taxon>
        <taxon>Nocardiopsidaceae</taxon>
        <taxon>Nocardiopsis</taxon>
    </lineage>
</organism>
<feature type="domain" description="Nudix hydrolase" evidence="1">
    <location>
        <begin position="17"/>
        <end position="152"/>
    </location>
</feature>
<dbReference type="CDD" id="cd18873">
    <property type="entry name" value="NUDIX_NadM_like"/>
    <property type="match status" value="1"/>
</dbReference>
<dbReference type="InterPro" id="IPR000086">
    <property type="entry name" value="NUDIX_hydrolase_dom"/>
</dbReference>
<dbReference type="InterPro" id="IPR054105">
    <property type="entry name" value="WHD_NrtR"/>
</dbReference>
<reference evidence="3" key="1">
    <citation type="journal article" date="2019" name="Int. J. Syst. Evol. Microbiol.">
        <title>The Global Catalogue of Microorganisms (GCM) 10K type strain sequencing project: providing services to taxonomists for standard genome sequencing and annotation.</title>
        <authorList>
            <consortium name="The Broad Institute Genomics Platform"/>
            <consortium name="The Broad Institute Genome Sequencing Center for Infectious Disease"/>
            <person name="Wu L."/>
            <person name="Ma J."/>
        </authorList>
    </citation>
    <scope>NUCLEOTIDE SEQUENCE [LARGE SCALE GENOMIC DNA]</scope>
    <source>
        <strain evidence="3">XZYJ18</strain>
    </source>
</reference>
<evidence type="ECO:0000313" key="2">
    <source>
        <dbReference type="EMBL" id="MFC4562920.1"/>
    </source>
</evidence>
<dbReference type="InterPro" id="IPR015797">
    <property type="entry name" value="NUDIX_hydrolase-like_dom_sf"/>
</dbReference>
<dbReference type="InterPro" id="IPR036390">
    <property type="entry name" value="WH_DNA-bd_sf"/>
</dbReference>
<dbReference type="RefSeq" id="WP_378574557.1">
    <property type="nucleotide sequence ID" value="NZ_JBHSFQ010000011.1"/>
</dbReference>
<dbReference type="PROSITE" id="PS51462">
    <property type="entry name" value="NUDIX"/>
    <property type="match status" value="1"/>
</dbReference>
<dbReference type="EMBL" id="JBHSFQ010000011">
    <property type="protein sequence ID" value="MFC4562920.1"/>
    <property type="molecule type" value="Genomic_DNA"/>
</dbReference>
<keyword evidence="3" id="KW-1185">Reference proteome</keyword>
<dbReference type="Pfam" id="PF21906">
    <property type="entry name" value="WHD_NrtR"/>
    <property type="match status" value="1"/>
</dbReference>
<accession>A0ABV9DY88</accession>
<proteinExistence type="predicted"/>
<protein>
    <submittedName>
        <fullName evidence="2">NUDIX domain-containing protein</fullName>
    </submittedName>
</protein>
<gene>
    <name evidence="2" type="ORF">ACFO4E_13730</name>
</gene>
<dbReference type="SUPFAM" id="SSF55811">
    <property type="entry name" value="Nudix"/>
    <property type="match status" value="1"/>
</dbReference>
<dbReference type="InterPro" id="IPR036388">
    <property type="entry name" value="WH-like_DNA-bd_sf"/>
</dbReference>
<dbReference type="Gene3D" id="1.10.10.10">
    <property type="entry name" value="Winged helix-like DNA-binding domain superfamily/Winged helix DNA-binding domain"/>
    <property type="match status" value="1"/>
</dbReference>
<dbReference type="Proteomes" id="UP001595923">
    <property type="component" value="Unassembled WGS sequence"/>
</dbReference>
<evidence type="ECO:0000259" key="1">
    <source>
        <dbReference type="PROSITE" id="PS51462"/>
    </source>
</evidence>
<sequence>MNPAIGAAAAERPAAMAGHEVLAVVLQIRDDRLSVLLWRRARPPFEDRWVLPGGRLGDREGLGESVRRQLAQKVDVRDLTHLEQLETRGEPDRHPYGRMLATAYLGLVPADIDPVIPCDTHWHPASDLPPMGFDHAAMVHSGRRRLRAKLSYTNVGFALAPPEFTMSQLSRYYRAALGHDVAATNLRRVLLRRGQIEETGESVPSGRSGGRPAALFRFRTRRLEITDAFAVLRPPPEG</sequence>